<proteinExistence type="inferred from homology"/>
<dbReference type="CDD" id="cd06460">
    <property type="entry name" value="M32_Taq"/>
    <property type="match status" value="1"/>
</dbReference>
<evidence type="ECO:0000313" key="11">
    <source>
        <dbReference type="EMBL" id="PDO11626.1"/>
    </source>
</evidence>
<evidence type="ECO:0000256" key="10">
    <source>
        <dbReference type="PIRSR" id="PIRSR006615-2"/>
    </source>
</evidence>
<dbReference type="PANTHER" id="PTHR34217">
    <property type="entry name" value="METAL-DEPENDENT CARBOXYPEPTIDASE"/>
    <property type="match status" value="1"/>
</dbReference>
<keyword evidence="4 8" id="KW-0378">Hydrolase</keyword>
<comment type="function">
    <text evidence="8">Broad specificity carboxypetidase that releases amino acids sequentially from the C-terminus, including neutral, aromatic, polar and basic residues.</text>
</comment>
<evidence type="ECO:0000256" key="2">
    <source>
        <dbReference type="ARBA" id="ARBA00022670"/>
    </source>
</evidence>
<dbReference type="EMBL" id="MOXJ01000001">
    <property type="protein sequence ID" value="PDO11626.1"/>
    <property type="molecule type" value="Genomic_DNA"/>
</dbReference>
<dbReference type="InterPro" id="IPR001333">
    <property type="entry name" value="Peptidase_M32_Taq"/>
</dbReference>
<feature type="binding site" evidence="9">
    <location>
        <position position="266"/>
    </location>
    <ligand>
        <name>Zn(2+)</name>
        <dbReference type="ChEBI" id="CHEBI:29105"/>
        <note>catalytic</note>
    </ligand>
</feature>
<dbReference type="SUPFAM" id="SSF55486">
    <property type="entry name" value="Metalloproteases ('zincins'), catalytic domain"/>
    <property type="match status" value="1"/>
</dbReference>
<dbReference type="PANTHER" id="PTHR34217:SF1">
    <property type="entry name" value="CARBOXYPEPTIDASE 1"/>
    <property type="match status" value="1"/>
</dbReference>
<comment type="caution">
    <text evidence="11">The sequence shown here is derived from an EMBL/GenBank/DDBJ whole genome shotgun (WGS) entry which is preliminary data.</text>
</comment>
<evidence type="ECO:0000256" key="1">
    <source>
        <dbReference type="ARBA" id="ARBA00022645"/>
    </source>
</evidence>
<dbReference type="AlphaFoldDB" id="A0A2A6E475"/>
<dbReference type="Gene3D" id="1.10.1370.30">
    <property type="match status" value="1"/>
</dbReference>
<evidence type="ECO:0000256" key="9">
    <source>
        <dbReference type="PIRSR" id="PIRSR006615-1"/>
    </source>
</evidence>
<keyword evidence="1 8" id="KW-0121">Carboxypeptidase</keyword>
<dbReference type="PROSITE" id="PS52034">
    <property type="entry name" value="PEPTIDASE_M32"/>
    <property type="match status" value="1"/>
</dbReference>
<dbReference type="Proteomes" id="UP000243688">
    <property type="component" value="Unassembled WGS sequence"/>
</dbReference>
<evidence type="ECO:0000256" key="5">
    <source>
        <dbReference type="ARBA" id="ARBA00023049"/>
    </source>
</evidence>
<sequence>MRARFGALTAKIRSYQEALGVLHWDLRTGAPPRAVSTRSETIGMLSAECLRLSVSEEMGELLAFFEQPDVWPLLHEVERASIRECRREYDRNRRIPPETYRAFVALTAEAESVWEEAKKASDFKVFLPYLRKIVNYLREFAEIWGYREHPYDALLQPYEPGMTVARLDRIFGALRPKLAELVRAVAASGKNPDPSALKGHFPVERQKELNRRLLCDLGYDFEAGRLDESAHPFAIGLGPGDVRITTRYSEDDLTVGLFGTIHECGHALYEQYLPAGLYGTPLWDGASMGVHESQSRLWENMIGRSRAFWDRYLPVLREYFPEPFGRISTETFYRAVNAARPSLIRTEADELTYNLHIIVRYEIEKSLFDGRISADDLPTVWNDLYADLLGVRPGNDAEGVLQDVHWAGGSFGYFPSYALGNVYAAQLLEAMRKTVDVDGCVADGRFEAIRGWLHERVWRYGKQFDPEDLIEKATGSPANPDALLAYLQNKYGELYGL</sequence>
<evidence type="ECO:0000256" key="3">
    <source>
        <dbReference type="ARBA" id="ARBA00022723"/>
    </source>
</evidence>
<dbReference type="GO" id="GO:0008270">
    <property type="term" value="F:zinc ion binding"/>
    <property type="evidence" value="ECO:0007669"/>
    <property type="project" value="UniProtKB-ARBA"/>
</dbReference>
<comment type="catalytic activity">
    <reaction evidence="6 8">
        <text>Release of a C-terminal amino acid with broad specificity, except for -Pro.</text>
        <dbReference type="EC" id="3.4.17.19"/>
    </reaction>
</comment>
<organism evidence="11 12">
    <name type="scientific">Candidatus Reconcilbacillus cellulovorans</name>
    <dbReference type="NCBI Taxonomy" id="1906605"/>
    <lineage>
        <taxon>Bacteria</taxon>
        <taxon>Bacillati</taxon>
        <taxon>Bacillota</taxon>
        <taxon>Bacilli</taxon>
        <taxon>Bacillales</taxon>
        <taxon>Paenibacillaceae</taxon>
        <taxon>Candidatus Reconcilbacillus</taxon>
    </lineage>
</organism>
<gene>
    <name evidence="11" type="ORF">BLM47_00405</name>
</gene>
<feature type="binding site" evidence="9">
    <location>
        <position position="292"/>
    </location>
    <ligand>
        <name>Zn(2+)</name>
        <dbReference type="ChEBI" id="CHEBI:29105"/>
        <note>catalytic</note>
    </ligand>
</feature>
<feature type="active site" description="Proton donor/acceptor" evidence="10">
    <location>
        <position position="263"/>
    </location>
</feature>
<dbReference type="GO" id="GO:0004181">
    <property type="term" value="F:metallocarboxypeptidase activity"/>
    <property type="evidence" value="ECO:0007669"/>
    <property type="project" value="UniProtKB-UniRule"/>
</dbReference>
<keyword evidence="2 8" id="KW-0645">Protease</keyword>
<feature type="binding site" evidence="9">
    <location>
        <position position="262"/>
    </location>
    <ligand>
        <name>Zn(2+)</name>
        <dbReference type="ChEBI" id="CHEBI:29105"/>
        <note>catalytic</note>
    </ligand>
</feature>
<dbReference type="EC" id="3.4.17.19" evidence="8"/>
<dbReference type="GO" id="GO:0006508">
    <property type="term" value="P:proteolysis"/>
    <property type="evidence" value="ECO:0007669"/>
    <property type="project" value="UniProtKB-UniRule"/>
</dbReference>
<dbReference type="PIRSF" id="PIRSF006615">
    <property type="entry name" value="Zn_crbxpep_Taq"/>
    <property type="match status" value="1"/>
</dbReference>
<evidence type="ECO:0000256" key="7">
    <source>
        <dbReference type="ARBA" id="ARBA00061580"/>
    </source>
</evidence>
<evidence type="ECO:0000256" key="8">
    <source>
        <dbReference type="PIRNR" id="PIRNR006615"/>
    </source>
</evidence>
<dbReference type="FunFam" id="1.10.1370.30:FF:000003">
    <property type="entry name" value="Thermostable carboxypeptidase 1"/>
    <property type="match status" value="1"/>
</dbReference>
<dbReference type="PRINTS" id="PR00998">
    <property type="entry name" value="CRBOXYPTASET"/>
</dbReference>
<name>A0A2A6E475_9BACL</name>
<comment type="similarity">
    <text evidence="7 8">Belongs to the peptidase M32 family.</text>
</comment>
<protein>
    <recommendedName>
        <fullName evidence="8">Metal-dependent carboxypeptidase</fullName>
        <ecNumber evidence="8">3.4.17.19</ecNumber>
    </recommendedName>
</protein>
<accession>A0A2A6E475</accession>
<evidence type="ECO:0000313" key="12">
    <source>
        <dbReference type="Proteomes" id="UP000243688"/>
    </source>
</evidence>
<evidence type="ECO:0000256" key="6">
    <source>
        <dbReference type="ARBA" id="ARBA00052755"/>
    </source>
</evidence>
<evidence type="ECO:0000256" key="4">
    <source>
        <dbReference type="ARBA" id="ARBA00022801"/>
    </source>
</evidence>
<keyword evidence="3 8" id="KW-0479">Metal-binding</keyword>
<dbReference type="Pfam" id="PF02074">
    <property type="entry name" value="Peptidase_M32"/>
    <property type="match status" value="1"/>
</dbReference>
<comment type="cofactor">
    <cofactor evidence="9">
        <name>Zn(2+)</name>
        <dbReference type="ChEBI" id="CHEBI:29105"/>
    </cofactor>
    <text evidence="9">Binds 1 zinc ion per subunit.</text>
</comment>
<reference evidence="11 12" key="1">
    <citation type="submission" date="2016-12" db="EMBL/GenBank/DDBJ databases">
        <title>Candidatus Reconcilibacillus cellulovorans genome.</title>
        <authorList>
            <person name="Kolinko S."/>
            <person name="Wu Y.-W."/>
            <person name="Tachea F."/>
            <person name="Denzel E."/>
            <person name="Hiras J."/>
            <person name="Baecker N."/>
            <person name="Chan L.J."/>
            <person name="Eichorst S.A."/>
            <person name="Frey D."/>
            <person name="Adams P.D."/>
            <person name="Pray T."/>
            <person name="Tanjore D."/>
            <person name="Petzold C.J."/>
            <person name="Gladden J.M."/>
            <person name="Simmons B.A."/>
            <person name="Singer S.W."/>
        </authorList>
    </citation>
    <scope>NUCLEOTIDE SEQUENCE [LARGE SCALE GENOMIC DNA]</scope>
    <source>
        <strain evidence="11">JTherm</strain>
    </source>
</reference>
<keyword evidence="5 8" id="KW-0482">Metalloprotease</keyword>
<keyword evidence="9" id="KW-0862">Zinc</keyword>